<evidence type="ECO:0000313" key="2">
    <source>
        <dbReference type="Proteomes" id="UP000217334"/>
    </source>
</evidence>
<dbReference type="Gene3D" id="3.10.20.310">
    <property type="entry name" value="membrane protein fhac"/>
    <property type="match status" value="1"/>
</dbReference>
<reference evidence="2" key="1">
    <citation type="submission" date="2017-06" db="EMBL/GenBank/DDBJ databases">
        <title>Capnocytophaga spp. assemblies.</title>
        <authorList>
            <person name="Gulvik C.A."/>
        </authorList>
    </citation>
    <scope>NUCLEOTIDE SEQUENCE [LARGE SCALE GENOMIC DNA]</scope>
    <source>
        <strain evidence="2">H4486</strain>
    </source>
</reference>
<accession>A0A250F2L2</accession>
<evidence type="ECO:0008006" key="3">
    <source>
        <dbReference type="Google" id="ProtNLM"/>
    </source>
</evidence>
<protein>
    <recommendedName>
        <fullName evidence="3">Outer membrane protein/protective antigen OMA87</fullName>
    </recommendedName>
</protein>
<dbReference type="AlphaFoldDB" id="A0A250F2L2"/>
<gene>
    <name evidence="1" type="ORF">CGC59_00475</name>
</gene>
<dbReference type="Proteomes" id="UP000217334">
    <property type="component" value="Chromosome"/>
</dbReference>
<proteinExistence type="predicted"/>
<name>A0A250F2L2_CAPSP</name>
<evidence type="ECO:0000313" key="1">
    <source>
        <dbReference type="EMBL" id="ATA78237.1"/>
    </source>
</evidence>
<dbReference type="RefSeq" id="WP_095900477.1">
    <property type="nucleotide sequence ID" value="NZ_CP022383.1"/>
</dbReference>
<sequence length="628" mass="72727">MRKTFTLIALFLLGMNYLLSQEIDTLRGKDSLPQGISPQREMKNRAFYKKIKNFFGKYKLTKNLNDLIVIEEKKVPEGISIFTITSTTIITPKKTSSYQGKIIRNIVISTLDPFGFDERDLSKSPRTRLERYGNALHIKTRESTVRRMLLFKKDKPLDTLLLSETERILRNQRYIRRAQVKATPIEGTSDSIDVQVNVLDSWSMYFDGDLAGNRGWTRLTEQNLFGIGHELSLTYQQYFSGIENNGKGFNYVVRNIRNSYINVRTGYYSDYENEFSKNIQVERPLYSPLARWSGRLGYYENRFKDEGIRYRDSIYTPTLMTRTFDAFGSWVKPIKKVDSKLIHNFIAAARFRNISYYEKPSLDIAPKQYYSNENLYLTQFSLNSTGFIKERYIFRNGDIEDVGIGHSIFLTSGILWKNKATLPYLGIGFTLANYNKKGYHSINFEVGSFFENGNSKETILRGQGTYFTKLFTIGDWHFRQFLRSSFVIGFNGSIYQRNNINLNDSNGILGFNSSEVYGTRKLIFTSQTQVYAPFQLLGFRFSPFLSADAGFIGRNNTAFFKTEVYSKVSLGFYISNDYLPFGAIEFSFGYYPNIPGTGRNIFKFTGITNDDFRLHSFYQRLPNVVSFR</sequence>
<dbReference type="EMBL" id="CP022383">
    <property type="protein sequence ID" value="ATA78237.1"/>
    <property type="molecule type" value="Genomic_DNA"/>
</dbReference>
<organism evidence="1 2">
    <name type="scientific">Capnocytophaga sputigena</name>
    <dbReference type="NCBI Taxonomy" id="1019"/>
    <lineage>
        <taxon>Bacteria</taxon>
        <taxon>Pseudomonadati</taxon>
        <taxon>Bacteroidota</taxon>
        <taxon>Flavobacteriia</taxon>
        <taxon>Flavobacteriales</taxon>
        <taxon>Flavobacteriaceae</taxon>
        <taxon>Capnocytophaga</taxon>
    </lineage>
</organism>